<proteinExistence type="predicted"/>
<protein>
    <recommendedName>
        <fullName evidence="4">General secretion pathway protein GspM</fullName>
    </recommendedName>
</protein>
<sequence>MTDVLIRVMALPKLAQRTLAIALAVIMVVLMLLLFFAGFQALSDLRTGIDDNRYNLARFERMLAQKPVDDGQTAAQPDDTTSSFLTGDSIAVIQAGLQTRVNADASAQNVVVASVGNTPVLVIDGVQYAGVRANIQGNLPSINNTLFQLETSLPPLIIREATIRATNAVQVDGSPQPVELAAEIVVYGAVNPKGMQSGPESAGP</sequence>
<dbReference type="InterPro" id="IPR034756">
    <property type="entry name" value="T2SSM_b"/>
</dbReference>
<keyword evidence="1" id="KW-1133">Transmembrane helix</keyword>
<evidence type="ECO:0000256" key="1">
    <source>
        <dbReference type="SAM" id="Phobius"/>
    </source>
</evidence>
<evidence type="ECO:0000313" key="3">
    <source>
        <dbReference type="Proteomes" id="UP000549052"/>
    </source>
</evidence>
<gene>
    <name evidence="2" type="ORF">FHW16_005770</name>
</gene>
<name>A0A839ETC5_9HYPH</name>
<dbReference type="RefSeq" id="WP_182552724.1">
    <property type="nucleotide sequence ID" value="NZ_JACGXN010000021.1"/>
</dbReference>
<accession>A0A839ETC5</accession>
<dbReference type="EMBL" id="JACGXN010000021">
    <property type="protein sequence ID" value="MBA8882022.1"/>
    <property type="molecule type" value="Genomic_DNA"/>
</dbReference>
<feature type="transmembrane region" description="Helical" evidence="1">
    <location>
        <begin position="20"/>
        <end position="39"/>
    </location>
</feature>
<dbReference type="Pfam" id="PF10741">
    <property type="entry name" value="T2SSM_b"/>
    <property type="match status" value="1"/>
</dbReference>
<keyword evidence="1" id="KW-0812">Transmembrane</keyword>
<evidence type="ECO:0000313" key="2">
    <source>
        <dbReference type="EMBL" id="MBA8882022.1"/>
    </source>
</evidence>
<comment type="caution">
    <text evidence="2">The sequence shown here is derived from an EMBL/GenBank/DDBJ whole genome shotgun (WGS) entry which is preliminary data.</text>
</comment>
<dbReference type="AlphaFoldDB" id="A0A839ETC5"/>
<keyword evidence="3" id="KW-1185">Reference proteome</keyword>
<organism evidence="2 3">
    <name type="scientific">Phyllobacterium myrsinacearum</name>
    <dbReference type="NCBI Taxonomy" id="28101"/>
    <lineage>
        <taxon>Bacteria</taxon>
        <taxon>Pseudomonadati</taxon>
        <taxon>Pseudomonadota</taxon>
        <taxon>Alphaproteobacteria</taxon>
        <taxon>Hyphomicrobiales</taxon>
        <taxon>Phyllobacteriaceae</taxon>
        <taxon>Phyllobacterium</taxon>
    </lineage>
</organism>
<dbReference type="Proteomes" id="UP000549052">
    <property type="component" value="Unassembled WGS sequence"/>
</dbReference>
<dbReference type="NCBIfam" id="NF040576">
    <property type="entry name" value="T2SS_GspM_XpsM"/>
    <property type="match status" value="1"/>
</dbReference>
<evidence type="ECO:0008006" key="4">
    <source>
        <dbReference type="Google" id="ProtNLM"/>
    </source>
</evidence>
<reference evidence="2 3" key="1">
    <citation type="submission" date="2020-07" db="EMBL/GenBank/DDBJ databases">
        <title>Genomic Encyclopedia of Type Strains, Phase IV (KMG-V): Genome sequencing to study the core and pangenomes of soil and plant-associated prokaryotes.</title>
        <authorList>
            <person name="Whitman W."/>
        </authorList>
    </citation>
    <scope>NUCLEOTIDE SEQUENCE [LARGE SCALE GENOMIC DNA]</scope>
    <source>
        <strain evidence="2 3">AN3</strain>
    </source>
</reference>
<keyword evidence="1" id="KW-0472">Membrane</keyword>